<reference evidence="2" key="1">
    <citation type="submission" date="2022-03" db="EMBL/GenBank/DDBJ databases">
        <title>Gramella crocea sp. nov., isolated from activated sludge of a seafood processing plant.</title>
        <authorList>
            <person name="Zhang X."/>
        </authorList>
    </citation>
    <scope>NUCLEOTIDE SEQUENCE</scope>
    <source>
        <strain evidence="2">YJ019</strain>
    </source>
</reference>
<keyword evidence="1" id="KW-0812">Transmembrane</keyword>
<organism evidence="2 3">
    <name type="scientific">Christiangramia lutea</name>
    <dbReference type="NCBI Taxonomy" id="1607951"/>
    <lineage>
        <taxon>Bacteria</taxon>
        <taxon>Pseudomonadati</taxon>
        <taxon>Bacteroidota</taxon>
        <taxon>Flavobacteriia</taxon>
        <taxon>Flavobacteriales</taxon>
        <taxon>Flavobacteriaceae</taxon>
        <taxon>Christiangramia</taxon>
    </lineage>
</organism>
<keyword evidence="1" id="KW-0472">Membrane</keyword>
<sequence length="145" mass="16310">MKELKQLKLLLIISHSLIPIAAGHGFGILLLFEIISPIRIIQDEILFDFNADFQDRLMLVGLVSFLSKIILISSLVIKKSKLKNLFTITGVLILWLATYILTKNPDKDSLTNLPIITSSISLILSVIVLFKVMNKELKLKKKIIA</sequence>
<protein>
    <submittedName>
        <fullName evidence="2">Uncharacterized protein</fullName>
    </submittedName>
</protein>
<feature type="transmembrane region" description="Helical" evidence="1">
    <location>
        <begin position="113"/>
        <end position="133"/>
    </location>
</feature>
<evidence type="ECO:0000313" key="3">
    <source>
        <dbReference type="Proteomes" id="UP001139226"/>
    </source>
</evidence>
<dbReference type="AlphaFoldDB" id="A0A9X2AAD5"/>
<feature type="transmembrane region" description="Helical" evidence="1">
    <location>
        <begin position="84"/>
        <end position="101"/>
    </location>
</feature>
<dbReference type="RefSeq" id="WP_240714799.1">
    <property type="nucleotide sequence ID" value="NZ_JAKVTV010000012.1"/>
</dbReference>
<name>A0A9X2AAD5_9FLAO</name>
<keyword evidence="3" id="KW-1185">Reference proteome</keyword>
<gene>
    <name evidence="2" type="ORF">ML462_15780</name>
</gene>
<feature type="transmembrane region" description="Helical" evidence="1">
    <location>
        <begin position="9"/>
        <end position="36"/>
    </location>
</feature>
<feature type="transmembrane region" description="Helical" evidence="1">
    <location>
        <begin position="56"/>
        <end position="77"/>
    </location>
</feature>
<proteinExistence type="predicted"/>
<evidence type="ECO:0000256" key="1">
    <source>
        <dbReference type="SAM" id="Phobius"/>
    </source>
</evidence>
<accession>A0A9X2AAD5</accession>
<keyword evidence="1" id="KW-1133">Transmembrane helix</keyword>
<dbReference type="Proteomes" id="UP001139226">
    <property type="component" value="Unassembled WGS sequence"/>
</dbReference>
<evidence type="ECO:0000313" key="2">
    <source>
        <dbReference type="EMBL" id="MCH4824634.1"/>
    </source>
</evidence>
<comment type="caution">
    <text evidence="2">The sequence shown here is derived from an EMBL/GenBank/DDBJ whole genome shotgun (WGS) entry which is preliminary data.</text>
</comment>
<dbReference type="EMBL" id="JAKVTV010000012">
    <property type="protein sequence ID" value="MCH4824634.1"/>
    <property type="molecule type" value="Genomic_DNA"/>
</dbReference>